<sequence>MNREMKARAASEPIEGFLLEEMPFETDQTEAPDDCGVVQPFRVVGGGEHVDEATDCGQELTTSTPVNHPIHKTDYETYEELGRIFEVKYFISRQIAHLETAINYLQQAIDCKNVDDRDCESSLLLSLGGLHAAKFKRTAQPESLASAIQVFEKAILFTSDDEVLAIQAKVLLSFYSLQDADEMLRNQKVGSLASTIYMKGLRSQNISLMETCILLFESITEKKVPSLIWRNQVGFLGRAYFNVVFWGYGDSYDLDRSIGFLEYHIYLTPPSEEPDLAISHLALGKAYGFRFDINGASCDLKASRDHLKKSSDFMQGKTVYREERFICLREMYNRSLNMDVSNDLDQSITQYEEDICAVATDSTFFISLELFQKLAVGYGDRFHLCGAILDLNISIKHCEKILDLSVEYKHLQSWAKLSLALNYRQRFSRTEELADLEKSLFWMRDYMDPLLIQASEELPNLAKESLIWMRDYWDPVLIQAEVAIGALQIFGTLLRLRFEYLGNYKDIEESIRHYKGAASLAKGRNMHHQPSILLGLSKSYLSRYEDAKSTDDIDKALRCRMTAVALCPTDHTWFPVYLNSLRAVCSQKDDGNYYEADYKGLLKIAVNALQLADDLNRPEEASQLKFIGMQFCWEFVNDFHSLNLEIGIYMLEKAFKHPTTRVKSRVHVGCGLVACYIEAGRIPAAYSAAVKTLSLMPKLTPRSFEVSDKQSYLETAVGLASSVVGLALDVGDELYKVIQYLELGRGIILNSLGDLRLDIIDLQALHPKLAEEFTRLREKLDTPPGSASGRTNPRHYLSQKLEATIQKIRSFPGFDRFLLSSSEKDLKSAAARGPIVIINIDIRRCDALLIQPNQIRALELPGLKKKDIEAHAKLPDFDRNTLEWLWDVIVCPVLEDLGYLQSVDSASTSWPRIIWIPTGALSNLPLHAAGYHYHGSTNTVMDRAISSYSSSVRALIQSQHRTLISNSRPLGKAVLVGVQELKHAPKEIDELEKYVL</sequence>
<dbReference type="Proteomes" id="UP000775872">
    <property type="component" value="Unassembled WGS sequence"/>
</dbReference>
<name>A0A9N9YXB2_9HYPO</name>
<proteinExistence type="predicted"/>
<comment type="caution">
    <text evidence="1">The sequence shown here is derived from an EMBL/GenBank/DDBJ whole genome shotgun (WGS) entry which is preliminary data.</text>
</comment>
<evidence type="ECO:0000313" key="2">
    <source>
        <dbReference type="Proteomes" id="UP000775872"/>
    </source>
</evidence>
<protein>
    <recommendedName>
        <fullName evidence="3">CHAT domain-containing protein</fullName>
    </recommendedName>
</protein>
<evidence type="ECO:0000313" key="1">
    <source>
        <dbReference type="EMBL" id="CAH0043469.1"/>
    </source>
</evidence>
<gene>
    <name evidence="1" type="ORF">CSOL1703_00009386</name>
</gene>
<dbReference type="EMBL" id="CABFOC020000003">
    <property type="protein sequence ID" value="CAH0043469.1"/>
    <property type="molecule type" value="Genomic_DNA"/>
</dbReference>
<dbReference type="OrthoDB" id="9991317at2759"/>
<accession>A0A9N9YXB2</accession>
<keyword evidence="2" id="KW-1185">Reference proteome</keyword>
<dbReference type="AlphaFoldDB" id="A0A9N9YXB2"/>
<reference evidence="1 2" key="2">
    <citation type="submission" date="2021-10" db="EMBL/GenBank/DDBJ databases">
        <authorList>
            <person name="Piombo E."/>
        </authorList>
    </citation>
    <scope>NUCLEOTIDE SEQUENCE [LARGE SCALE GENOMIC DNA]</scope>
</reference>
<reference evidence="2" key="1">
    <citation type="submission" date="2019-06" db="EMBL/GenBank/DDBJ databases">
        <authorList>
            <person name="Broberg M."/>
        </authorList>
    </citation>
    <scope>NUCLEOTIDE SEQUENCE [LARGE SCALE GENOMIC DNA]</scope>
</reference>
<organism evidence="1 2">
    <name type="scientific">Clonostachys solani</name>
    <dbReference type="NCBI Taxonomy" id="160281"/>
    <lineage>
        <taxon>Eukaryota</taxon>
        <taxon>Fungi</taxon>
        <taxon>Dikarya</taxon>
        <taxon>Ascomycota</taxon>
        <taxon>Pezizomycotina</taxon>
        <taxon>Sordariomycetes</taxon>
        <taxon>Hypocreomycetidae</taxon>
        <taxon>Hypocreales</taxon>
        <taxon>Bionectriaceae</taxon>
        <taxon>Clonostachys</taxon>
    </lineage>
</organism>
<evidence type="ECO:0008006" key="3">
    <source>
        <dbReference type="Google" id="ProtNLM"/>
    </source>
</evidence>